<accession>A0A1X7BNL2</accession>
<dbReference type="Gene3D" id="1.10.10.10">
    <property type="entry name" value="Winged helix-like DNA-binding domain superfamily/Winged helix DNA-binding domain"/>
    <property type="match status" value="1"/>
</dbReference>
<dbReference type="Pfam" id="PF03466">
    <property type="entry name" value="LysR_substrate"/>
    <property type="match status" value="1"/>
</dbReference>
<dbReference type="RefSeq" id="WP_085799185.1">
    <property type="nucleotide sequence ID" value="NZ_FWXB01000003.1"/>
</dbReference>
<dbReference type="EMBL" id="FWXB01000003">
    <property type="protein sequence ID" value="SMC11206.1"/>
    <property type="molecule type" value="Genomic_DNA"/>
</dbReference>
<gene>
    <name evidence="6" type="primary">gltC_4</name>
    <name evidence="6" type="ORF">ROA7745_01017</name>
</gene>
<dbReference type="GO" id="GO:0010628">
    <property type="term" value="P:positive regulation of gene expression"/>
    <property type="evidence" value="ECO:0007669"/>
    <property type="project" value="TreeGrafter"/>
</dbReference>
<dbReference type="OrthoDB" id="8479870at2"/>
<evidence type="ECO:0000259" key="5">
    <source>
        <dbReference type="PROSITE" id="PS50931"/>
    </source>
</evidence>
<name>A0A1X7BNL2_9RHOB</name>
<keyword evidence="2" id="KW-0805">Transcription regulation</keyword>
<evidence type="ECO:0000313" key="6">
    <source>
        <dbReference type="EMBL" id="SMC11206.1"/>
    </source>
</evidence>
<dbReference type="Pfam" id="PF00126">
    <property type="entry name" value="HTH_1"/>
    <property type="match status" value="1"/>
</dbReference>
<dbReference type="PROSITE" id="PS50931">
    <property type="entry name" value="HTH_LYSR"/>
    <property type="match status" value="1"/>
</dbReference>
<evidence type="ECO:0000256" key="3">
    <source>
        <dbReference type="ARBA" id="ARBA00023125"/>
    </source>
</evidence>
<evidence type="ECO:0000256" key="4">
    <source>
        <dbReference type="ARBA" id="ARBA00023163"/>
    </source>
</evidence>
<comment type="similarity">
    <text evidence="1">Belongs to the LysR transcriptional regulatory family.</text>
</comment>
<keyword evidence="4" id="KW-0804">Transcription</keyword>
<dbReference type="GO" id="GO:0043565">
    <property type="term" value="F:sequence-specific DNA binding"/>
    <property type="evidence" value="ECO:0007669"/>
    <property type="project" value="TreeGrafter"/>
</dbReference>
<proteinExistence type="inferred from homology"/>
<protein>
    <submittedName>
        <fullName evidence="6">HTH-type transcriptional regulator GltC</fullName>
    </submittedName>
</protein>
<dbReference type="InterPro" id="IPR005119">
    <property type="entry name" value="LysR_subst-bd"/>
</dbReference>
<dbReference type="GO" id="GO:0003700">
    <property type="term" value="F:DNA-binding transcription factor activity"/>
    <property type="evidence" value="ECO:0007669"/>
    <property type="project" value="InterPro"/>
</dbReference>
<dbReference type="SUPFAM" id="SSF46785">
    <property type="entry name" value="Winged helix' DNA-binding domain"/>
    <property type="match status" value="1"/>
</dbReference>
<dbReference type="InterPro" id="IPR036388">
    <property type="entry name" value="WH-like_DNA-bd_sf"/>
</dbReference>
<keyword evidence="7" id="KW-1185">Reference proteome</keyword>
<reference evidence="6 7" key="1">
    <citation type="submission" date="2017-03" db="EMBL/GenBank/DDBJ databases">
        <authorList>
            <person name="Afonso C.L."/>
            <person name="Miller P.J."/>
            <person name="Scott M.A."/>
            <person name="Spackman E."/>
            <person name="Goraichik I."/>
            <person name="Dimitrov K.M."/>
            <person name="Suarez D.L."/>
            <person name="Swayne D.E."/>
        </authorList>
    </citation>
    <scope>NUCLEOTIDE SEQUENCE [LARGE SCALE GENOMIC DNA]</scope>
    <source>
        <strain evidence="6 7">CECT 7745</strain>
    </source>
</reference>
<dbReference type="PANTHER" id="PTHR30427">
    <property type="entry name" value="TRANSCRIPTIONAL ACTIVATOR PROTEIN LYSR"/>
    <property type="match status" value="1"/>
</dbReference>
<evidence type="ECO:0000256" key="1">
    <source>
        <dbReference type="ARBA" id="ARBA00009437"/>
    </source>
</evidence>
<evidence type="ECO:0000313" key="7">
    <source>
        <dbReference type="Proteomes" id="UP000193224"/>
    </source>
</evidence>
<dbReference type="AlphaFoldDB" id="A0A1X7BNL2"/>
<dbReference type="InterPro" id="IPR036390">
    <property type="entry name" value="WH_DNA-bd_sf"/>
</dbReference>
<dbReference type="SUPFAM" id="SSF53850">
    <property type="entry name" value="Periplasmic binding protein-like II"/>
    <property type="match status" value="1"/>
</dbReference>
<dbReference type="Gene3D" id="3.40.190.10">
    <property type="entry name" value="Periplasmic binding protein-like II"/>
    <property type="match status" value="2"/>
</dbReference>
<dbReference type="Proteomes" id="UP000193224">
    <property type="component" value="Unassembled WGS sequence"/>
</dbReference>
<dbReference type="PANTHER" id="PTHR30427:SF1">
    <property type="entry name" value="TRANSCRIPTIONAL ACTIVATOR PROTEIN LYSR"/>
    <property type="match status" value="1"/>
</dbReference>
<evidence type="ECO:0000256" key="2">
    <source>
        <dbReference type="ARBA" id="ARBA00023015"/>
    </source>
</evidence>
<organism evidence="6 7">
    <name type="scientific">Roseovarius aestuarii</name>
    <dbReference type="NCBI Taxonomy" id="475083"/>
    <lineage>
        <taxon>Bacteria</taxon>
        <taxon>Pseudomonadati</taxon>
        <taxon>Pseudomonadota</taxon>
        <taxon>Alphaproteobacteria</taxon>
        <taxon>Rhodobacterales</taxon>
        <taxon>Roseobacteraceae</taxon>
        <taxon>Roseovarius</taxon>
    </lineage>
</organism>
<sequence>MNLKQMIAFKELMLTGSVSKAAMNLHRTQPTVSHLIKTFEDELEMKLFVREGKRLTPVPETNYLLEECETVLRRIDVISENLKRMKAMDRGEMRVVSMPGPSAFLMPALISEHVAGKEDIKATVMSRSSEAVRHLVSSQQFDLGLADHDPENPFEGTLLKAEIFTFDCVCALPAGDPLTKKKSISLDDLSGKPMASLFTEHVIHKRTEQAFASMSADFNLRFETNFFIQLLTFVQRKLAYAIIDPLTVEAYRLYSGGAEHIVFRPLEQIIEFGVEKLLPGYRPASILASSFEDRLTRELLRLGAKQIRRVGLSDEV</sequence>
<feature type="domain" description="HTH lysR-type" evidence="5">
    <location>
        <begin position="1"/>
        <end position="58"/>
    </location>
</feature>
<dbReference type="InterPro" id="IPR000847">
    <property type="entry name" value="LysR_HTH_N"/>
</dbReference>
<keyword evidence="3" id="KW-0238">DNA-binding</keyword>